<dbReference type="eggNOG" id="ENOG5032BS3">
    <property type="taxonomic scope" value="Bacteria"/>
</dbReference>
<gene>
    <name evidence="2" type="ORF">SAMN02743940_2069</name>
</gene>
<protein>
    <submittedName>
        <fullName evidence="2">Zinc-ribbon domain-containing protein</fullName>
    </submittedName>
</protein>
<keyword evidence="3" id="KW-1185">Reference proteome</keyword>
<accession>A0A1N6ITP7</accession>
<sequence>MLCPKCGAENNSQAELCIHCGEGLFTENNQTVRPNTGGHQRILDINLNSGASNTSTKPVVSKGLNIAIWMGTLIFPIIGIMMGFTYMRKGHPDEKKAGRNWLILGIIMIFAQIVLIALSNTQ</sequence>
<feature type="transmembrane region" description="Helical" evidence="1">
    <location>
        <begin position="66"/>
        <end position="87"/>
    </location>
</feature>
<reference evidence="2 3" key="1">
    <citation type="submission" date="2016-12" db="EMBL/GenBank/DDBJ databases">
        <authorList>
            <person name="Song W.-J."/>
            <person name="Kurnit D.M."/>
        </authorList>
    </citation>
    <scope>NUCLEOTIDE SEQUENCE [LARGE SCALE GENOMIC DNA]</scope>
    <source>
        <strain evidence="2 3">ATCC 49181</strain>
    </source>
</reference>
<dbReference type="AlphaFoldDB" id="A0A1N6ITP7"/>
<name>A0A1N6ITP7_9PROT</name>
<keyword evidence="1" id="KW-0812">Transmembrane</keyword>
<dbReference type="EMBL" id="FSRO01000001">
    <property type="protein sequence ID" value="SIO35420.1"/>
    <property type="molecule type" value="Genomic_DNA"/>
</dbReference>
<keyword evidence="1" id="KW-1133">Transmembrane helix</keyword>
<evidence type="ECO:0000256" key="1">
    <source>
        <dbReference type="SAM" id="Phobius"/>
    </source>
</evidence>
<evidence type="ECO:0000313" key="3">
    <source>
        <dbReference type="Proteomes" id="UP000185062"/>
    </source>
</evidence>
<dbReference type="Proteomes" id="UP000185062">
    <property type="component" value="Unassembled WGS sequence"/>
</dbReference>
<proteinExistence type="predicted"/>
<evidence type="ECO:0000313" key="2">
    <source>
        <dbReference type="EMBL" id="SIO35420.1"/>
    </source>
</evidence>
<dbReference type="RefSeq" id="WP_028461826.1">
    <property type="nucleotide sequence ID" value="NZ_FSRO01000001.1"/>
</dbReference>
<feature type="transmembrane region" description="Helical" evidence="1">
    <location>
        <begin position="99"/>
        <end position="118"/>
    </location>
</feature>
<organism evidence="2 3">
    <name type="scientific">Nitrosomonas cryotolerans ATCC 49181</name>
    <dbReference type="NCBI Taxonomy" id="1131553"/>
    <lineage>
        <taxon>Bacteria</taxon>
        <taxon>Pseudomonadati</taxon>
        <taxon>Pseudomonadota</taxon>
        <taxon>Betaproteobacteria</taxon>
        <taxon>Nitrosomonadales</taxon>
        <taxon>Nitrosomonadaceae</taxon>
        <taxon>Nitrosomonas</taxon>
    </lineage>
</organism>
<keyword evidence="1" id="KW-0472">Membrane</keyword>
<dbReference type="STRING" id="44575.SAMN05216419_102428"/>